<feature type="transmembrane region" description="Helical" evidence="2">
    <location>
        <begin position="51"/>
        <end position="70"/>
    </location>
</feature>
<keyword evidence="2" id="KW-1133">Transmembrane helix</keyword>
<keyword evidence="2" id="KW-0472">Membrane</keyword>
<evidence type="ECO:0000313" key="3">
    <source>
        <dbReference type="EMBL" id="TDD13449.1"/>
    </source>
</evidence>
<evidence type="ECO:0000313" key="4">
    <source>
        <dbReference type="Proteomes" id="UP000295172"/>
    </source>
</evidence>
<feature type="region of interest" description="Disordered" evidence="1">
    <location>
        <begin position="1"/>
        <end position="24"/>
    </location>
</feature>
<keyword evidence="4" id="KW-1185">Reference proteome</keyword>
<protein>
    <submittedName>
        <fullName evidence="3">DUF4383 domain-containing protein</fullName>
    </submittedName>
</protein>
<gene>
    <name evidence="3" type="ORF">E1218_34530</name>
</gene>
<dbReference type="Pfam" id="PF14325">
    <property type="entry name" value="DUF4383"/>
    <property type="match status" value="1"/>
</dbReference>
<name>A0A4R4W4D6_9ACTN</name>
<dbReference type="Proteomes" id="UP000295172">
    <property type="component" value="Unassembled WGS sequence"/>
</dbReference>
<keyword evidence="2" id="KW-0812">Transmembrane</keyword>
<comment type="caution">
    <text evidence="3">The sequence shown here is derived from an EMBL/GenBank/DDBJ whole genome shotgun (WGS) entry which is preliminary data.</text>
</comment>
<feature type="transmembrane region" description="Helical" evidence="2">
    <location>
        <begin position="161"/>
        <end position="182"/>
    </location>
</feature>
<reference evidence="3 4" key="1">
    <citation type="submission" date="2019-02" db="EMBL/GenBank/DDBJ databases">
        <title>Draft genome sequences of novel Actinobacteria.</title>
        <authorList>
            <person name="Sahin N."/>
            <person name="Ay H."/>
            <person name="Saygin H."/>
        </authorList>
    </citation>
    <scope>NUCLEOTIDE SEQUENCE [LARGE SCALE GENOMIC DNA]</scope>
    <source>
        <strain evidence="3 4">16K104</strain>
    </source>
</reference>
<dbReference type="EMBL" id="SMKR01000267">
    <property type="protein sequence ID" value="TDD13449.1"/>
    <property type="molecule type" value="Genomic_DNA"/>
</dbReference>
<proteinExistence type="predicted"/>
<evidence type="ECO:0000256" key="2">
    <source>
        <dbReference type="SAM" id="Phobius"/>
    </source>
</evidence>
<dbReference type="OrthoDB" id="572373at2"/>
<accession>A0A4R4W4D6</accession>
<dbReference type="AlphaFoldDB" id="A0A4R4W4D6"/>
<feature type="transmembrane region" description="Helical" evidence="2">
    <location>
        <begin position="90"/>
        <end position="112"/>
    </location>
</feature>
<feature type="transmembrane region" description="Helical" evidence="2">
    <location>
        <begin position="124"/>
        <end position="141"/>
    </location>
</feature>
<sequence>MGSRRTSDPAGNRHPLPAGAKSVSRRWLPTSEELLVDDASRYPSPPTGTQAIALWIAGGLLVLSCFGFLLRLGQNVRSLDLGGVGTETVLFGLFHVSVLHNVVHLLLGAAALATAGNARHCRRFLAVTGAALLALVLYGQLDRTPIVADLVPVGTADTWLHLLLALTMIVAAGHGAATRAGWRGRRSAE</sequence>
<evidence type="ECO:0000256" key="1">
    <source>
        <dbReference type="SAM" id="MobiDB-lite"/>
    </source>
</evidence>
<organism evidence="3 4">
    <name type="scientific">Kribbella turkmenica</name>
    <dbReference type="NCBI Taxonomy" id="2530375"/>
    <lineage>
        <taxon>Bacteria</taxon>
        <taxon>Bacillati</taxon>
        <taxon>Actinomycetota</taxon>
        <taxon>Actinomycetes</taxon>
        <taxon>Propionibacteriales</taxon>
        <taxon>Kribbellaceae</taxon>
        <taxon>Kribbella</taxon>
    </lineage>
</organism>